<comment type="subcellular location">
    <subcellularLocation>
        <location evidence="1 12">Cytoplasm</location>
    </subcellularLocation>
</comment>
<organism evidence="15 16">
    <name type="scientific">Methylobacter tundripaludum</name>
    <dbReference type="NCBI Taxonomy" id="173365"/>
    <lineage>
        <taxon>Bacteria</taxon>
        <taxon>Pseudomonadati</taxon>
        <taxon>Pseudomonadota</taxon>
        <taxon>Gammaproteobacteria</taxon>
        <taxon>Methylococcales</taxon>
        <taxon>Methylococcaceae</taxon>
        <taxon>Methylobacter</taxon>
    </lineage>
</organism>
<evidence type="ECO:0000256" key="13">
    <source>
        <dbReference type="PIRSR" id="PIRSR000495-1"/>
    </source>
</evidence>
<dbReference type="EC" id="3.5.1.2" evidence="12"/>
<evidence type="ECO:0000256" key="7">
    <source>
        <dbReference type="ARBA" id="ARBA00022962"/>
    </source>
</evidence>
<keyword evidence="7 12" id="KW-0315">Glutamine amidotransferase</keyword>
<dbReference type="GO" id="GO:0000107">
    <property type="term" value="F:imidazoleglycerol-phosphate synthase activity"/>
    <property type="evidence" value="ECO:0007669"/>
    <property type="project" value="UniProtKB-UniRule"/>
</dbReference>
<evidence type="ECO:0000313" key="16">
    <source>
        <dbReference type="Proteomes" id="UP000240010"/>
    </source>
</evidence>
<dbReference type="Pfam" id="PF00117">
    <property type="entry name" value="GATase"/>
    <property type="match status" value="1"/>
</dbReference>
<evidence type="ECO:0000313" key="15">
    <source>
        <dbReference type="EMBL" id="PPK77315.1"/>
    </source>
</evidence>
<evidence type="ECO:0000256" key="3">
    <source>
        <dbReference type="ARBA" id="ARBA00011152"/>
    </source>
</evidence>
<dbReference type="EMBL" id="PTIZ01000002">
    <property type="protein sequence ID" value="PPK77315.1"/>
    <property type="molecule type" value="Genomic_DNA"/>
</dbReference>
<dbReference type="RefSeq" id="WP_104427999.1">
    <property type="nucleotide sequence ID" value="NZ_PTIZ01000002.1"/>
</dbReference>
<dbReference type="InterPro" id="IPR010139">
    <property type="entry name" value="Imidazole-glycPsynth_HisH"/>
</dbReference>
<evidence type="ECO:0000256" key="6">
    <source>
        <dbReference type="ARBA" id="ARBA00022801"/>
    </source>
</evidence>
<dbReference type="InterPro" id="IPR017926">
    <property type="entry name" value="GATASE"/>
</dbReference>
<keyword evidence="4 12" id="KW-0963">Cytoplasm</keyword>
<keyword evidence="8 12" id="KW-0368">Histidine biosynthesis</keyword>
<protein>
    <recommendedName>
        <fullName evidence="12">Imidazole glycerol phosphate synthase subunit HisH</fullName>
        <ecNumber evidence="12">4.3.2.10</ecNumber>
    </recommendedName>
    <alternativeName>
        <fullName evidence="12">IGP synthase glutaminase subunit</fullName>
        <ecNumber evidence="12">3.5.1.2</ecNumber>
    </alternativeName>
    <alternativeName>
        <fullName evidence="12">IGP synthase subunit HisH</fullName>
    </alternativeName>
    <alternativeName>
        <fullName evidence="12">ImGP synthase subunit HisH</fullName>
        <shortName evidence="12">IGPS subunit HisH</shortName>
    </alternativeName>
</protein>
<comment type="pathway">
    <text evidence="2 12">Amino-acid biosynthesis; L-histidine biosynthesis; L-histidine from 5-phospho-alpha-D-ribose 1-diphosphate: step 5/9.</text>
</comment>
<comment type="catalytic activity">
    <reaction evidence="10 12">
        <text>5-[(5-phospho-1-deoxy-D-ribulos-1-ylimino)methylamino]-1-(5-phospho-beta-D-ribosyl)imidazole-4-carboxamide + L-glutamine = D-erythro-1-(imidazol-4-yl)glycerol 3-phosphate + 5-amino-1-(5-phospho-beta-D-ribosyl)imidazole-4-carboxamide + L-glutamate + H(+)</text>
        <dbReference type="Rhea" id="RHEA:24793"/>
        <dbReference type="ChEBI" id="CHEBI:15378"/>
        <dbReference type="ChEBI" id="CHEBI:29985"/>
        <dbReference type="ChEBI" id="CHEBI:58278"/>
        <dbReference type="ChEBI" id="CHEBI:58359"/>
        <dbReference type="ChEBI" id="CHEBI:58475"/>
        <dbReference type="ChEBI" id="CHEBI:58525"/>
        <dbReference type="EC" id="4.3.2.10"/>
    </reaction>
</comment>
<proteinExistence type="inferred from homology"/>
<comment type="subunit">
    <text evidence="3 12">Heterodimer of HisH and HisF.</text>
</comment>
<dbReference type="HAMAP" id="MF_00278">
    <property type="entry name" value="HisH"/>
    <property type="match status" value="1"/>
</dbReference>
<comment type="function">
    <text evidence="12">IGPS catalyzes the conversion of PRFAR and glutamine to IGP, AICAR and glutamate. The HisH subunit catalyzes the hydrolysis of glutamine to glutamate and ammonia as part of the synthesis of IGP and AICAR. The resulting ammonia molecule is channeled to the active site of HisF.</text>
</comment>
<keyword evidence="6 12" id="KW-0378">Hydrolase</keyword>
<dbReference type="FunFam" id="3.40.50.880:FF:000023">
    <property type="entry name" value="Imidazole glycerol phosphate synthase subunit HisH"/>
    <property type="match status" value="1"/>
</dbReference>
<accession>A0A2S6HIK4</accession>
<feature type="domain" description="Glutamine amidotransferase" evidence="14">
    <location>
        <begin position="6"/>
        <end position="215"/>
    </location>
</feature>
<feature type="active site" evidence="12 13">
    <location>
        <position position="201"/>
    </location>
</feature>
<evidence type="ECO:0000256" key="8">
    <source>
        <dbReference type="ARBA" id="ARBA00023102"/>
    </source>
</evidence>
<dbReference type="Gene3D" id="3.40.50.880">
    <property type="match status" value="1"/>
</dbReference>
<dbReference type="CDD" id="cd01748">
    <property type="entry name" value="GATase1_IGP_Synthase"/>
    <property type="match status" value="1"/>
</dbReference>
<evidence type="ECO:0000256" key="10">
    <source>
        <dbReference type="ARBA" id="ARBA00047838"/>
    </source>
</evidence>
<evidence type="ECO:0000256" key="2">
    <source>
        <dbReference type="ARBA" id="ARBA00005091"/>
    </source>
</evidence>
<name>A0A2S6HIK4_9GAMM</name>
<dbReference type="InterPro" id="IPR029062">
    <property type="entry name" value="Class_I_gatase-like"/>
</dbReference>
<dbReference type="PROSITE" id="PS51273">
    <property type="entry name" value="GATASE_TYPE_1"/>
    <property type="match status" value="1"/>
</dbReference>
<evidence type="ECO:0000256" key="12">
    <source>
        <dbReference type="HAMAP-Rule" id="MF_00278"/>
    </source>
</evidence>
<dbReference type="Proteomes" id="UP000240010">
    <property type="component" value="Unassembled WGS sequence"/>
</dbReference>
<keyword evidence="5 12" id="KW-0028">Amino-acid biosynthesis</keyword>
<dbReference type="GO" id="GO:0016829">
    <property type="term" value="F:lyase activity"/>
    <property type="evidence" value="ECO:0007669"/>
    <property type="project" value="UniProtKB-KW"/>
</dbReference>
<evidence type="ECO:0000256" key="1">
    <source>
        <dbReference type="ARBA" id="ARBA00004496"/>
    </source>
</evidence>
<gene>
    <name evidence="12" type="primary">hisH</name>
    <name evidence="15" type="ORF">B0F87_102427</name>
</gene>
<sequence length="221" mass="24816">MNTVAIIDYGMGNLHSISKAIKHVASYSGLENTKILVTSDAATIREADRVVLPGVGAIRDCMTEIRRLGFEELIKEVSQDRPFLGICVGMQALMTHSEENNGVDCIDLFPGHVRFFGTPLMEKGVKLKVPHMGWNQVKQTRNHPLWHSIDDEERFYFVHSFFVEKESDDDSGYVMGEAHYGKEISAAIGKNNIFAVQFHPEKSQHAGLAILNNFVRWDGKP</sequence>
<evidence type="ECO:0000256" key="11">
    <source>
        <dbReference type="ARBA" id="ARBA00049534"/>
    </source>
</evidence>
<comment type="catalytic activity">
    <reaction evidence="11 12">
        <text>L-glutamine + H2O = L-glutamate + NH4(+)</text>
        <dbReference type="Rhea" id="RHEA:15889"/>
        <dbReference type="ChEBI" id="CHEBI:15377"/>
        <dbReference type="ChEBI" id="CHEBI:28938"/>
        <dbReference type="ChEBI" id="CHEBI:29985"/>
        <dbReference type="ChEBI" id="CHEBI:58359"/>
        <dbReference type="EC" id="3.5.1.2"/>
    </reaction>
</comment>
<dbReference type="GO" id="GO:0000105">
    <property type="term" value="P:L-histidine biosynthetic process"/>
    <property type="evidence" value="ECO:0007669"/>
    <property type="project" value="UniProtKB-UniRule"/>
</dbReference>
<feature type="active site" description="Nucleophile" evidence="12 13">
    <location>
        <position position="87"/>
    </location>
</feature>
<evidence type="ECO:0000256" key="5">
    <source>
        <dbReference type="ARBA" id="ARBA00022605"/>
    </source>
</evidence>
<reference evidence="15 16" key="1">
    <citation type="submission" date="2018-02" db="EMBL/GenBank/DDBJ databases">
        <title>Subsurface microbial communities from deep shales in Ohio and West Virginia, USA.</title>
        <authorList>
            <person name="Wrighton K."/>
        </authorList>
    </citation>
    <scope>NUCLEOTIDE SEQUENCE [LARGE SCALE GENOMIC DNA]</scope>
    <source>
        <strain evidence="15 16">OWC-DMM</strain>
    </source>
</reference>
<dbReference type="EC" id="4.3.2.10" evidence="12"/>
<dbReference type="PANTHER" id="PTHR42701">
    <property type="entry name" value="IMIDAZOLE GLYCEROL PHOSPHATE SYNTHASE SUBUNIT HISH"/>
    <property type="match status" value="1"/>
</dbReference>
<keyword evidence="9 12" id="KW-0456">Lyase</keyword>
<dbReference type="GO" id="GO:0005737">
    <property type="term" value="C:cytoplasm"/>
    <property type="evidence" value="ECO:0007669"/>
    <property type="project" value="UniProtKB-SubCell"/>
</dbReference>
<feature type="active site" evidence="12 13">
    <location>
        <position position="199"/>
    </location>
</feature>
<comment type="caution">
    <text evidence="15">The sequence shown here is derived from an EMBL/GenBank/DDBJ whole genome shotgun (WGS) entry which is preliminary data.</text>
</comment>
<evidence type="ECO:0000256" key="9">
    <source>
        <dbReference type="ARBA" id="ARBA00023239"/>
    </source>
</evidence>
<evidence type="ECO:0000259" key="14">
    <source>
        <dbReference type="Pfam" id="PF00117"/>
    </source>
</evidence>
<dbReference type="AlphaFoldDB" id="A0A2S6HIK4"/>
<dbReference type="UniPathway" id="UPA00031">
    <property type="reaction ID" value="UER00010"/>
</dbReference>
<evidence type="ECO:0000256" key="4">
    <source>
        <dbReference type="ARBA" id="ARBA00022490"/>
    </source>
</evidence>
<dbReference type="SUPFAM" id="SSF52317">
    <property type="entry name" value="Class I glutamine amidotransferase-like"/>
    <property type="match status" value="1"/>
</dbReference>
<dbReference type="GO" id="GO:0004359">
    <property type="term" value="F:glutaminase activity"/>
    <property type="evidence" value="ECO:0007669"/>
    <property type="project" value="UniProtKB-EC"/>
</dbReference>
<dbReference type="NCBIfam" id="TIGR01855">
    <property type="entry name" value="IMP_synth_hisH"/>
    <property type="match status" value="1"/>
</dbReference>
<dbReference type="PANTHER" id="PTHR42701:SF2">
    <property type="entry name" value="IMIDAZOLE GLYCEROL PHOSPHATE SYNTHASE SUBUNIT HISH 1"/>
    <property type="match status" value="1"/>
</dbReference>
<dbReference type="PIRSF" id="PIRSF000495">
    <property type="entry name" value="Amidotransf_hisH"/>
    <property type="match status" value="1"/>
</dbReference>